<evidence type="ECO:0000313" key="1">
    <source>
        <dbReference type="EMBL" id="GAF76729.1"/>
    </source>
</evidence>
<protein>
    <submittedName>
        <fullName evidence="1">Uncharacterized protein</fullName>
    </submittedName>
</protein>
<feature type="non-terminal residue" evidence="1">
    <location>
        <position position="338"/>
    </location>
</feature>
<dbReference type="EMBL" id="BARS01009585">
    <property type="protein sequence ID" value="GAF76729.1"/>
    <property type="molecule type" value="Genomic_DNA"/>
</dbReference>
<comment type="caution">
    <text evidence="1">The sequence shown here is derived from an EMBL/GenBank/DDBJ whole genome shotgun (WGS) entry which is preliminary data.</text>
</comment>
<reference evidence="1" key="1">
    <citation type="journal article" date="2014" name="Front. Microbiol.">
        <title>High frequency of phylogenetically diverse reductive dehalogenase-homologous genes in deep subseafloor sedimentary metagenomes.</title>
        <authorList>
            <person name="Kawai M."/>
            <person name="Futagami T."/>
            <person name="Toyoda A."/>
            <person name="Takaki Y."/>
            <person name="Nishi S."/>
            <person name="Hori S."/>
            <person name="Arai W."/>
            <person name="Tsubouchi T."/>
            <person name="Morono Y."/>
            <person name="Uchiyama I."/>
            <person name="Ito T."/>
            <person name="Fujiyama A."/>
            <person name="Inagaki F."/>
            <person name="Takami H."/>
        </authorList>
    </citation>
    <scope>NUCLEOTIDE SEQUENCE</scope>
    <source>
        <strain evidence="1">Expedition CK06-06</strain>
    </source>
</reference>
<feature type="non-terminal residue" evidence="1">
    <location>
        <position position="1"/>
    </location>
</feature>
<proteinExistence type="predicted"/>
<accession>X0S6U4</accession>
<organism evidence="1">
    <name type="scientific">marine sediment metagenome</name>
    <dbReference type="NCBI Taxonomy" id="412755"/>
    <lineage>
        <taxon>unclassified sequences</taxon>
        <taxon>metagenomes</taxon>
        <taxon>ecological metagenomes</taxon>
    </lineage>
</organism>
<sequence length="338" mass="39577">EKSPKWRLTCGYITRADYETAWTHYGLSLFADDEAKRSEHLQKGIEEFRKFTAEGYRDHPVIAECFLGQALCLYEQQHYFEVIQLLDIRQITSTNTPTETFRRMMYLRIRACRALPSEWNLAWTAQQYFEALPREHQLDTIELEMALEWVRSLTSLIRSLQVSDREFQRRNKTSGDPYQSSLQKRLELVAGVVYPYGDPWWAQLAELMEEVAMEAPFGCLARSRRFFEQKRYDQAFRQAQTGLRAMESNHQVAGSFDWNRDLQDKKVEEKLFADLRYLKAAACWNLHYWLEAHLGAREFLIHHVDDERTNQMCRSGIQAGLKALTVKGGLEPDGIATE</sequence>
<gene>
    <name evidence="1" type="ORF">S01H1_17997</name>
</gene>
<dbReference type="AlphaFoldDB" id="X0S6U4"/>
<name>X0S6U4_9ZZZZ</name>